<evidence type="ECO:0000256" key="1">
    <source>
        <dbReference type="ARBA" id="ARBA00005771"/>
    </source>
</evidence>
<dbReference type="SUPFAM" id="SSF52540">
    <property type="entry name" value="P-loop containing nucleoside triphosphate hydrolases"/>
    <property type="match status" value="1"/>
</dbReference>
<dbReference type="GeneID" id="100904871"/>
<dbReference type="GO" id="GO:0008146">
    <property type="term" value="F:sulfotransferase activity"/>
    <property type="evidence" value="ECO:0007669"/>
    <property type="project" value="InterPro"/>
</dbReference>
<dbReference type="InterPro" id="IPR027417">
    <property type="entry name" value="P-loop_NTPase"/>
</dbReference>
<dbReference type="AlphaFoldDB" id="A0AAJ6W0I2"/>
<dbReference type="PANTHER" id="PTHR11783">
    <property type="entry name" value="SULFOTRANSFERASE SULT"/>
    <property type="match status" value="1"/>
</dbReference>
<feature type="domain" description="Sulfotransferase" evidence="3">
    <location>
        <begin position="53"/>
        <end position="280"/>
    </location>
</feature>
<evidence type="ECO:0000259" key="3">
    <source>
        <dbReference type="Pfam" id="PF00685"/>
    </source>
</evidence>
<organism evidence="4 5">
    <name type="scientific">Galendromus occidentalis</name>
    <name type="common">western predatory mite</name>
    <dbReference type="NCBI Taxonomy" id="34638"/>
    <lineage>
        <taxon>Eukaryota</taxon>
        <taxon>Metazoa</taxon>
        <taxon>Ecdysozoa</taxon>
        <taxon>Arthropoda</taxon>
        <taxon>Chelicerata</taxon>
        <taxon>Arachnida</taxon>
        <taxon>Acari</taxon>
        <taxon>Parasitiformes</taxon>
        <taxon>Mesostigmata</taxon>
        <taxon>Gamasina</taxon>
        <taxon>Phytoseioidea</taxon>
        <taxon>Phytoseiidae</taxon>
        <taxon>Typhlodrominae</taxon>
        <taxon>Galendromus</taxon>
    </lineage>
</organism>
<protein>
    <submittedName>
        <fullName evidence="5">Estrogen sulfotransferase, testis isoform</fullName>
    </submittedName>
</protein>
<sequence>MDAAPEKCKDKSGEEVELVFTRPRLFTIDGVPLAPHNFCVKYWKQTREYLPRDDDIFIVTYPKSGTTWLQEIFFSLFNGRQPKDIKERAIHCPFLEFSGTDLCNTMYRPGALKIHMRFEHSPYAANAKYIYCVRNPKDCCVSFYFHSLTTLENFKDCSFEEYFEYFMEGRLEFGNYWQHLESWYPNIGNGNVLFLTYEDMKEDILRELAKIGDFIGGEWGMKLKGEKAKEVAELSSFKNMKSLFTAGGDGDFVRKGIVHDWKNHLTDEMSQRIERETYARLKDVCPDLLKQWEDLGVLSGSGEN</sequence>
<gene>
    <name evidence="5" type="primary">LOC100904871</name>
</gene>
<accession>A0AAJ6W0I2</accession>
<evidence type="ECO:0000313" key="4">
    <source>
        <dbReference type="Proteomes" id="UP000694867"/>
    </source>
</evidence>
<evidence type="ECO:0000256" key="2">
    <source>
        <dbReference type="ARBA" id="ARBA00022679"/>
    </source>
</evidence>
<dbReference type="Proteomes" id="UP000694867">
    <property type="component" value="Unplaced"/>
</dbReference>
<keyword evidence="4" id="KW-1185">Reference proteome</keyword>
<dbReference type="InterPro" id="IPR000863">
    <property type="entry name" value="Sulfotransferase_dom"/>
</dbReference>
<dbReference type="Gene3D" id="3.40.50.300">
    <property type="entry name" value="P-loop containing nucleotide triphosphate hydrolases"/>
    <property type="match status" value="1"/>
</dbReference>
<dbReference type="Pfam" id="PF00685">
    <property type="entry name" value="Sulfotransfer_1"/>
    <property type="match status" value="1"/>
</dbReference>
<reference evidence="5" key="1">
    <citation type="submission" date="2025-08" db="UniProtKB">
        <authorList>
            <consortium name="RefSeq"/>
        </authorList>
    </citation>
    <scope>IDENTIFICATION</scope>
</reference>
<dbReference type="KEGG" id="goe:100904871"/>
<evidence type="ECO:0000313" key="5">
    <source>
        <dbReference type="RefSeq" id="XP_003747714.1"/>
    </source>
</evidence>
<keyword evidence="2" id="KW-0808">Transferase</keyword>
<proteinExistence type="inferred from homology"/>
<comment type="similarity">
    <text evidence="1">Belongs to the sulfotransferase 1 family.</text>
</comment>
<name>A0AAJ6W0I2_9ACAR</name>
<dbReference type="RefSeq" id="XP_003747714.1">
    <property type="nucleotide sequence ID" value="XM_003747666.2"/>
</dbReference>